<evidence type="ECO:0008006" key="4">
    <source>
        <dbReference type="Google" id="ProtNLM"/>
    </source>
</evidence>
<keyword evidence="1" id="KW-0812">Transmembrane</keyword>
<sequence length="97" mass="11567">MNYLGLALVFFGVFFLAYSEMTKNKVNMYNKKIIQRSLIKEEQFLKIQRVLMIVNSIGMILFGFIVLLYNLRDLYVVAYPFLFHMINYSIIPISRRK</sequence>
<accession>A0A3P7P1F8</accession>
<protein>
    <recommendedName>
        <fullName evidence="4">DUF3784 domain-containing protein</fullName>
    </recommendedName>
</protein>
<reference evidence="2 3" key="1">
    <citation type="submission" date="2018-09" db="EMBL/GenBank/DDBJ databases">
        <authorList>
            <person name="Postec A."/>
        </authorList>
    </citation>
    <scope>NUCLEOTIDE SEQUENCE [LARGE SCALE GENOMIC DNA]</scope>
    <source>
        <strain evidence="2">70B-A</strain>
    </source>
</reference>
<evidence type="ECO:0000313" key="3">
    <source>
        <dbReference type="Proteomes" id="UP000279029"/>
    </source>
</evidence>
<feature type="transmembrane region" description="Helical" evidence="1">
    <location>
        <begin position="76"/>
        <end position="94"/>
    </location>
</feature>
<evidence type="ECO:0000256" key="1">
    <source>
        <dbReference type="SAM" id="Phobius"/>
    </source>
</evidence>
<feature type="transmembrane region" description="Helical" evidence="1">
    <location>
        <begin position="50"/>
        <end position="69"/>
    </location>
</feature>
<name>A0A3P7P1F8_9FIRM</name>
<keyword evidence="1" id="KW-0472">Membrane</keyword>
<proteinExistence type="predicted"/>
<gene>
    <name evidence="2" type="ORF">PATL70BA_3060</name>
</gene>
<evidence type="ECO:0000313" key="2">
    <source>
        <dbReference type="EMBL" id="VDN48975.1"/>
    </source>
</evidence>
<dbReference type="EMBL" id="LR130778">
    <property type="protein sequence ID" value="VDN48975.1"/>
    <property type="molecule type" value="Genomic_DNA"/>
</dbReference>
<keyword evidence="3" id="KW-1185">Reference proteome</keyword>
<dbReference type="AlphaFoldDB" id="A0A3P7P1F8"/>
<keyword evidence="1" id="KW-1133">Transmembrane helix</keyword>
<dbReference type="KEGG" id="cbar:PATL70BA_3060"/>
<dbReference type="Proteomes" id="UP000279029">
    <property type="component" value="Chromosome"/>
</dbReference>
<organism evidence="2 3">
    <name type="scientific">Petrocella atlantisensis</name>
    <dbReference type="NCBI Taxonomy" id="2173034"/>
    <lineage>
        <taxon>Bacteria</taxon>
        <taxon>Bacillati</taxon>
        <taxon>Bacillota</taxon>
        <taxon>Clostridia</taxon>
        <taxon>Lachnospirales</taxon>
        <taxon>Vallitaleaceae</taxon>
        <taxon>Petrocella</taxon>
    </lineage>
</organism>